<name>A0AAE0TLM0_9BIVA</name>
<comment type="caution">
    <text evidence="2">The sequence shown here is derived from an EMBL/GenBank/DDBJ whole genome shotgun (WGS) entry which is preliminary data.</text>
</comment>
<evidence type="ECO:0000259" key="1">
    <source>
        <dbReference type="Pfam" id="PF20720"/>
    </source>
</evidence>
<protein>
    <recommendedName>
        <fullName evidence="1">Novel STAND NTPase 3 domain-containing protein</fullName>
    </recommendedName>
</protein>
<proteinExistence type="predicted"/>
<dbReference type="SUPFAM" id="SSF48403">
    <property type="entry name" value="Ankyrin repeat"/>
    <property type="match status" value="1"/>
</dbReference>
<reference evidence="2" key="1">
    <citation type="journal article" date="2021" name="Genome Biol. Evol.">
        <title>A High-Quality Reference Genome for a Parasitic Bivalve with Doubly Uniparental Inheritance (Bivalvia: Unionida).</title>
        <authorList>
            <person name="Smith C.H."/>
        </authorList>
    </citation>
    <scope>NUCLEOTIDE SEQUENCE</scope>
    <source>
        <strain evidence="2">CHS0354</strain>
    </source>
</reference>
<keyword evidence="3" id="KW-1185">Reference proteome</keyword>
<reference evidence="2" key="3">
    <citation type="submission" date="2023-05" db="EMBL/GenBank/DDBJ databases">
        <authorList>
            <person name="Smith C.H."/>
        </authorList>
    </citation>
    <scope>NUCLEOTIDE SEQUENCE</scope>
    <source>
        <strain evidence="2">CHS0354</strain>
        <tissue evidence="2">Mantle</tissue>
    </source>
</reference>
<dbReference type="SUPFAM" id="SSF52540">
    <property type="entry name" value="P-loop containing nucleoside triphosphate hydrolases"/>
    <property type="match status" value="1"/>
</dbReference>
<dbReference type="Pfam" id="PF20720">
    <property type="entry name" value="nSTAND3"/>
    <property type="match status" value="1"/>
</dbReference>
<evidence type="ECO:0000313" key="3">
    <source>
        <dbReference type="Proteomes" id="UP001195483"/>
    </source>
</evidence>
<reference evidence="2" key="2">
    <citation type="journal article" date="2021" name="Genome Biol. Evol.">
        <title>Developing a high-quality reference genome for a parasitic bivalve with doubly uniparental inheritance (Bivalvia: Unionida).</title>
        <authorList>
            <person name="Smith C.H."/>
        </authorList>
    </citation>
    <scope>NUCLEOTIDE SEQUENCE</scope>
    <source>
        <strain evidence="2">CHS0354</strain>
        <tissue evidence="2">Mantle</tissue>
    </source>
</reference>
<dbReference type="Proteomes" id="UP001195483">
    <property type="component" value="Unassembled WGS sequence"/>
</dbReference>
<dbReference type="InterPro" id="IPR036770">
    <property type="entry name" value="Ankyrin_rpt-contain_sf"/>
</dbReference>
<feature type="domain" description="Novel STAND NTPase 3" evidence="1">
    <location>
        <begin position="21"/>
        <end position="173"/>
    </location>
</feature>
<accession>A0AAE0TLM0</accession>
<dbReference type="InterPro" id="IPR027417">
    <property type="entry name" value="P-loop_NTPase"/>
</dbReference>
<organism evidence="2 3">
    <name type="scientific">Potamilus streckersoni</name>
    <dbReference type="NCBI Taxonomy" id="2493646"/>
    <lineage>
        <taxon>Eukaryota</taxon>
        <taxon>Metazoa</taxon>
        <taxon>Spiralia</taxon>
        <taxon>Lophotrochozoa</taxon>
        <taxon>Mollusca</taxon>
        <taxon>Bivalvia</taxon>
        <taxon>Autobranchia</taxon>
        <taxon>Heteroconchia</taxon>
        <taxon>Palaeoheterodonta</taxon>
        <taxon>Unionida</taxon>
        <taxon>Unionoidea</taxon>
        <taxon>Unionidae</taxon>
        <taxon>Ambleminae</taxon>
        <taxon>Lampsilini</taxon>
        <taxon>Potamilus</taxon>
    </lineage>
</organism>
<sequence length="635" mass="72962">MACQFLDKTEDLLSTFREMGFIPTSQTEEAKKLLQEKRSVVIKGNPGEGKTSTAFHLIDSDDYIHQRVVVSTPKQWKKVVTDWVKIVVLEDIFGQKDIDPGLLQEWINDCLQTIQKHVDVGKLQVIITIRNDIMLKISSKLKSFKLFSSDMSLTLSSEKLKHSDKMSILNRELERNNKDLNVDEKEKCIANFLGLFGFPQCCSLFAGNKDLFAKGPRFFSSPEKFFINNISNLEPNYFLSLAFLFCNHGEIEEEYLSPSQMQNSENYLQVLKELALCSGISFNKLTTMTSLRDSYDHFLGQYVKRVFSYEHHPGGNMSYEDSAGGQVSKSYIRFFHASVCEAVGKVLGDECPEMVVKYSDPEYLYQRTCITKAKDDSQNVFIPVSLYELLVERMVHDVVEERVVKSVVKHAALKQDEFLIKLKNKLQNCNKIRDFLMASQCSENSQNVSEGECITFLQYVLQSDNGTVRLVYNHFMEFMACSHNNNISDCWQCTEKQKLLELALYYHHFQIADKLISMNACYTHVSLCNAARHGDLSRVQAILEYIKKRQVFNPKCYEAKQALSRASVLGNHYLKEMLLEEGITQDNSDELSYPVKLQTSQTKRSDVTGEIKQQIEVIYQREAIPKDLHAPFQHR</sequence>
<dbReference type="EMBL" id="JAEAOA010001023">
    <property type="protein sequence ID" value="KAK3612169.1"/>
    <property type="molecule type" value="Genomic_DNA"/>
</dbReference>
<evidence type="ECO:0000313" key="2">
    <source>
        <dbReference type="EMBL" id="KAK3612169.1"/>
    </source>
</evidence>
<dbReference type="InterPro" id="IPR049050">
    <property type="entry name" value="nSTAND3"/>
</dbReference>
<dbReference type="AlphaFoldDB" id="A0AAE0TLM0"/>
<gene>
    <name evidence="2" type="ORF">CHS0354_016554</name>
</gene>